<dbReference type="Proteomes" id="UP001597075">
    <property type="component" value="Unassembled WGS sequence"/>
</dbReference>
<protein>
    <recommendedName>
        <fullName evidence="4">ABC transporter permease</fullName>
    </recommendedName>
</protein>
<organism evidence="2 3">
    <name type="scientific">Haloplanus ruber</name>
    <dbReference type="NCBI Taxonomy" id="869892"/>
    <lineage>
        <taxon>Archaea</taxon>
        <taxon>Methanobacteriati</taxon>
        <taxon>Methanobacteriota</taxon>
        <taxon>Stenosarchaea group</taxon>
        <taxon>Halobacteria</taxon>
        <taxon>Halobacteriales</taxon>
        <taxon>Haloferacaceae</taxon>
        <taxon>Haloplanus</taxon>
    </lineage>
</organism>
<dbReference type="AlphaFoldDB" id="A0ABD6CUZ3"/>
<feature type="transmembrane region" description="Helical" evidence="1">
    <location>
        <begin position="90"/>
        <end position="110"/>
    </location>
</feature>
<keyword evidence="1" id="KW-0812">Transmembrane</keyword>
<gene>
    <name evidence="2" type="ORF">ACFSBJ_02885</name>
</gene>
<keyword evidence="1" id="KW-1133">Transmembrane helix</keyword>
<feature type="transmembrane region" description="Helical" evidence="1">
    <location>
        <begin position="12"/>
        <end position="30"/>
    </location>
</feature>
<dbReference type="RefSeq" id="WP_256406012.1">
    <property type="nucleotide sequence ID" value="NZ_CP187151.1"/>
</dbReference>
<evidence type="ECO:0000256" key="1">
    <source>
        <dbReference type="SAM" id="Phobius"/>
    </source>
</evidence>
<evidence type="ECO:0000313" key="2">
    <source>
        <dbReference type="EMBL" id="MFD1632696.1"/>
    </source>
</evidence>
<evidence type="ECO:0008006" key="4">
    <source>
        <dbReference type="Google" id="ProtNLM"/>
    </source>
</evidence>
<keyword evidence="1" id="KW-0472">Membrane</keyword>
<accession>A0ABD6CUZ3</accession>
<dbReference type="EMBL" id="JBHUDL010000004">
    <property type="protein sequence ID" value="MFD1632696.1"/>
    <property type="molecule type" value="Genomic_DNA"/>
</dbReference>
<sequence>MRFPTINRDQLSPLNVSLLGLIATIVGGYGRTISVPPDTSPHLIRFFSVSPDRSYAAVMPQDKALLLLSDPATGEATRGATDAAGSLHGLWTLVAFVGLILLFAGPVLVWRNRDGG</sequence>
<comment type="caution">
    <text evidence="2">The sequence shown here is derived from an EMBL/GenBank/DDBJ whole genome shotgun (WGS) entry which is preliminary data.</text>
</comment>
<reference evidence="2 3" key="1">
    <citation type="journal article" date="2019" name="Int. J. Syst. Evol. Microbiol.">
        <title>The Global Catalogue of Microorganisms (GCM) 10K type strain sequencing project: providing services to taxonomists for standard genome sequencing and annotation.</title>
        <authorList>
            <consortium name="The Broad Institute Genomics Platform"/>
            <consortium name="The Broad Institute Genome Sequencing Center for Infectious Disease"/>
            <person name="Wu L."/>
            <person name="Ma J."/>
        </authorList>
    </citation>
    <scope>NUCLEOTIDE SEQUENCE [LARGE SCALE GENOMIC DNA]</scope>
    <source>
        <strain evidence="2 3">CGMCC 1.10594</strain>
    </source>
</reference>
<proteinExistence type="predicted"/>
<evidence type="ECO:0000313" key="3">
    <source>
        <dbReference type="Proteomes" id="UP001597075"/>
    </source>
</evidence>
<keyword evidence="3" id="KW-1185">Reference proteome</keyword>
<name>A0ABD6CUZ3_9EURY</name>